<reference evidence="2" key="1">
    <citation type="journal article" date="2019" name="Int. J. Syst. Evol. Microbiol.">
        <title>The Global Catalogue of Microorganisms (GCM) 10K type strain sequencing project: providing services to taxonomists for standard genome sequencing and annotation.</title>
        <authorList>
            <consortium name="The Broad Institute Genomics Platform"/>
            <consortium name="The Broad Institute Genome Sequencing Center for Infectious Disease"/>
            <person name="Wu L."/>
            <person name="Ma J."/>
        </authorList>
    </citation>
    <scope>NUCLEOTIDE SEQUENCE [LARGE SCALE GENOMIC DNA]</scope>
    <source>
        <strain evidence="2">JCM 18302</strain>
    </source>
</reference>
<dbReference type="Proteomes" id="UP001500804">
    <property type="component" value="Unassembled WGS sequence"/>
</dbReference>
<dbReference type="EMBL" id="BAABJO010000007">
    <property type="protein sequence ID" value="GAA5118939.1"/>
    <property type="molecule type" value="Genomic_DNA"/>
</dbReference>
<sequence>MPKMAECIQTVTVAEMNLDEKPIRAFAQRVYVDCRDRKARCLTMTPAHQQALPRGLERVQVEQAQLLAWINQPAVSPAWKQLTAD</sequence>
<name>A0ABP9NGF4_9PSEU</name>
<gene>
    <name evidence="1" type="ORF">GCM10023320_23840</name>
</gene>
<organism evidence="1 2">
    <name type="scientific">Pseudonocardia adelaidensis</name>
    <dbReference type="NCBI Taxonomy" id="648754"/>
    <lineage>
        <taxon>Bacteria</taxon>
        <taxon>Bacillati</taxon>
        <taxon>Actinomycetota</taxon>
        <taxon>Actinomycetes</taxon>
        <taxon>Pseudonocardiales</taxon>
        <taxon>Pseudonocardiaceae</taxon>
        <taxon>Pseudonocardia</taxon>
    </lineage>
</organism>
<protein>
    <submittedName>
        <fullName evidence="1">Uncharacterized protein</fullName>
    </submittedName>
</protein>
<proteinExistence type="predicted"/>
<evidence type="ECO:0000313" key="2">
    <source>
        <dbReference type="Proteomes" id="UP001500804"/>
    </source>
</evidence>
<evidence type="ECO:0000313" key="1">
    <source>
        <dbReference type="EMBL" id="GAA5118939.1"/>
    </source>
</evidence>
<accession>A0ABP9NGF4</accession>
<keyword evidence="2" id="KW-1185">Reference proteome</keyword>
<comment type="caution">
    <text evidence="1">The sequence shown here is derived from an EMBL/GenBank/DDBJ whole genome shotgun (WGS) entry which is preliminary data.</text>
</comment>